<dbReference type="PANTHER" id="PTHR32329">
    <property type="entry name" value="BIFUNCTIONAL PROTEIN [INCLUDES 2-HYDROXYACYL-COA DEHYDRATASE (N-TER) AND ITS ACTIVATOR DOMAIN (C_TERM)-RELATED"/>
    <property type="match status" value="1"/>
</dbReference>
<evidence type="ECO:0000256" key="2">
    <source>
        <dbReference type="ARBA" id="ARBA00022723"/>
    </source>
</evidence>
<dbReference type="InterPro" id="IPR043129">
    <property type="entry name" value="ATPase_NBD"/>
</dbReference>
<feature type="non-terminal residue" evidence="6">
    <location>
        <position position="683"/>
    </location>
</feature>
<evidence type="ECO:0000256" key="4">
    <source>
        <dbReference type="ARBA" id="ARBA00023014"/>
    </source>
</evidence>
<keyword evidence="4" id="KW-0411">Iron-sulfur</keyword>
<evidence type="ECO:0000313" key="6">
    <source>
        <dbReference type="EMBL" id="VAX18325.1"/>
    </source>
</evidence>
<dbReference type="Gene3D" id="3.30.420.40">
    <property type="match status" value="4"/>
</dbReference>
<name>A0A3B1CHT3_9ZZZZ</name>
<protein>
    <submittedName>
        <fullName evidence="6">Activator of (R)-2-hydroxyglutaryl-CoA dehydratase</fullName>
    </submittedName>
</protein>
<feature type="domain" description="ATPase BadF/BadG/BcrA/BcrD type" evidence="5">
    <location>
        <begin position="3"/>
        <end position="253"/>
    </location>
</feature>
<dbReference type="AlphaFoldDB" id="A0A3B1CHT3"/>
<dbReference type="CDD" id="cd24034">
    <property type="entry name" value="ASKHA_NBD_O66634-like_rpt1"/>
    <property type="match status" value="1"/>
</dbReference>
<dbReference type="InterPro" id="IPR008275">
    <property type="entry name" value="CoA_E_activase_dom"/>
</dbReference>
<dbReference type="PANTHER" id="PTHR32329:SF4">
    <property type="entry name" value="ACTIVATOR OF 2-HYDROXYACYL-COA DEHYDRATASE"/>
    <property type="match status" value="1"/>
</dbReference>
<proteinExistence type="predicted"/>
<sequence length="683" mass="75666">MKLGIDLGSSTAKVVILNDKYNLEFKKYERHNGKVKETIINTLTELKNKYPNTRFDILMTGSAGMGLASRINIPFEQEVIALTTAIRKFFPEASTFIELGGEDAKIVLFRAGASPEMKMNGQCAGGTGSFIDQMATLLNIDLITLNDLASESTKKLYIASRCGVFAKTDVQALLNKGENKEDIARAVFNAVANQTITTLLAGAEIKSKILFAGGPLTFLPELRKAFIETIKLPEKDFILPNDSEVLVAVGAAVDADNKGKERTLEQLLFDLKHENKGIQTIRTLEPLFNSEKEYETFKKRHEKLTIEKLTSEEIKNVKEMYLGIDAGSTTTKMILISEDKKIIDSFYSNNNGDPLEIAKLGLRKFKKYLKSGKLKGAFATGYGEEFLEIALNLDGGIVETMAHFTAGSLFNKNISFIVDVGGQDIKAIKVHNGVITDIQLNEACSSGTGSFIETFAKGLNMTLNDFVQQALHAEKSVDLGTRCSVFMNSKVKEALKDGVPVSDIAAGLAFSVVKNALYKVIKIKNTDELGDNIFVQGGTFKNDAVLRAFELLVNKNVYRLNISEYMGAFGAALYAKDFYKNNPSYVTKFNIDALEHITFKKKMLHCNGCGNHCAITQFKFSNNNKFYTGNKCEKYFSNKGTATTIKENFFRDKKEIIFNVDSYLDKNELPEISENKPVIGIPK</sequence>
<evidence type="ECO:0000256" key="1">
    <source>
        <dbReference type="ARBA" id="ARBA00001966"/>
    </source>
</evidence>
<dbReference type="EMBL" id="UOGD01000098">
    <property type="protein sequence ID" value="VAX18325.1"/>
    <property type="molecule type" value="Genomic_DNA"/>
</dbReference>
<gene>
    <name evidence="6" type="ORF">MNBD_IGNAVI01-2597</name>
</gene>
<reference evidence="6" key="1">
    <citation type="submission" date="2018-06" db="EMBL/GenBank/DDBJ databases">
        <authorList>
            <person name="Zhirakovskaya E."/>
        </authorList>
    </citation>
    <scope>NUCLEOTIDE SEQUENCE</scope>
</reference>
<dbReference type="InterPro" id="IPR051805">
    <property type="entry name" value="Dehydratase_Activator_Redct"/>
</dbReference>
<dbReference type="SUPFAM" id="SSF53067">
    <property type="entry name" value="Actin-like ATPase domain"/>
    <property type="match status" value="2"/>
</dbReference>
<accession>A0A3B1CHT3</accession>
<keyword evidence="3" id="KW-0408">Iron</keyword>
<dbReference type="Pfam" id="PF01869">
    <property type="entry name" value="BcrAD_BadFG"/>
    <property type="match status" value="2"/>
</dbReference>
<keyword evidence="2" id="KW-0479">Metal-binding</keyword>
<dbReference type="InterPro" id="IPR002731">
    <property type="entry name" value="ATPase_BadF"/>
</dbReference>
<evidence type="ECO:0000256" key="3">
    <source>
        <dbReference type="ARBA" id="ARBA00023004"/>
    </source>
</evidence>
<dbReference type="GO" id="GO:0046872">
    <property type="term" value="F:metal ion binding"/>
    <property type="evidence" value="ECO:0007669"/>
    <property type="project" value="UniProtKB-KW"/>
</dbReference>
<feature type="domain" description="ATPase BadF/BadG/BcrA/BcrD type" evidence="5">
    <location>
        <begin position="322"/>
        <end position="575"/>
    </location>
</feature>
<dbReference type="NCBIfam" id="TIGR00241">
    <property type="entry name" value="CoA_E_activ"/>
    <property type="match status" value="1"/>
</dbReference>
<organism evidence="6">
    <name type="scientific">hydrothermal vent metagenome</name>
    <dbReference type="NCBI Taxonomy" id="652676"/>
    <lineage>
        <taxon>unclassified sequences</taxon>
        <taxon>metagenomes</taxon>
        <taxon>ecological metagenomes</taxon>
    </lineage>
</organism>
<comment type="cofactor">
    <cofactor evidence="1">
        <name>[4Fe-4S] cluster</name>
        <dbReference type="ChEBI" id="CHEBI:49883"/>
    </cofactor>
</comment>
<dbReference type="CDD" id="cd24035">
    <property type="entry name" value="ASKHA_NBD_O66634-like_rpt2"/>
    <property type="match status" value="1"/>
</dbReference>
<evidence type="ECO:0000259" key="5">
    <source>
        <dbReference type="Pfam" id="PF01869"/>
    </source>
</evidence>
<dbReference type="GO" id="GO:0051536">
    <property type="term" value="F:iron-sulfur cluster binding"/>
    <property type="evidence" value="ECO:0007669"/>
    <property type="project" value="UniProtKB-KW"/>
</dbReference>